<evidence type="ECO:0000256" key="2">
    <source>
        <dbReference type="ARBA" id="ARBA00011738"/>
    </source>
</evidence>
<proteinExistence type="inferred from homology"/>
<evidence type="ECO:0000256" key="4">
    <source>
        <dbReference type="RuleBase" id="RU363099"/>
    </source>
</evidence>
<dbReference type="EMBL" id="CAMGYJ010000011">
    <property type="protein sequence ID" value="CAI0626276.1"/>
    <property type="molecule type" value="Genomic_DNA"/>
</dbReference>
<organism evidence="5 6">
    <name type="scientific">Linum tenue</name>
    <dbReference type="NCBI Taxonomy" id="586396"/>
    <lineage>
        <taxon>Eukaryota</taxon>
        <taxon>Viridiplantae</taxon>
        <taxon>Streptophyta</taxon>
        <taxon>Embryophyta</taxon>
        <taxon>Tracheophyta</taxon>
        <taxon>Spermatophyta</taxon>
        <taxon>Magnoliopsida</taxon>
        <taxon>eudicotyledons</taxon>
        <taxon>Gunneridae</taxon>
        <taxon>Pentapetalae</taxon>
        <taxon>rosids</taxon>
        <taxon>fabids</taxon>
        <taxon>Malpighiales</taxon>
        <taxon>Linaceae</taxon>
        <taxon>Linum</taxon>
    </lineage>
</organism>
<comment type="subcellular location">
    <subcellularLocation>
        <location evidence="4">Secreted</location>
        <location evidence="4">Extracellular space</location>
        <location evidence="4">Apoplast</location>
    </subcellularLocation>
</comment>
<dbReference type="GO" id="GO:0048046">
    <property type="term" value="C:apoplast"/>
    <property type="evidence" value="ECO:0007669"/>
    <property type="project" value="UniProtKB-SubCell"/>
</dbReference>
<dbReference type="InterPro" id="IPR044859">
    <property type="entry name" value="Allene_oxi_cyc_Dirigent"/>
</dbReference>
<evidence type="ECO:0000313" key="6">
    <source>
        <dbReference type="Proteomes" id="UP001154282"/>
    </source>
</evidence>
<feature type="chain" id="PRO_5043097036" description="Dirigent protein" evidence="4">
    <location>
        <begin position="25"/>
        <end position="184"/>
    </location>
</feature>
<feature type="signal peptide" evidence="4">
    <location>
        <begin position="1"/>
        <end position="24"/>
    </location>
</feature>
<gene>
    <name evidence="5" type="ORF">LITE_LOCUS50792</name>
</gene>
<evidence type="ECO:0000256" key="3">
    <source>
        <dbReference type="ARBA" id="ARBA00022525"/>
    </source>
</evidence>
<reference evidence="5" key="1">
    <citation type="submission" date="2022-08" db="EMBL/GenBank/DDBJ databases">
        <authorList>
            <person name="Gutierrez-Valencia J."/>
        </authorList>
    </citation>
    <scope>NUCLEOTIDE SEQUENCE</scope>
</reference>
<dbReference type="InterPro" id="IPR004265">
    <property type="entry name" value="Dirigent"/>
</dbReference>
<comment type="function">
    <text evidence="4">Dirigent proteins impart stereoselectivity on the phenoxy radical-coupling reaction, yielding optically active lignans from two molecules of coniferyl alcohol in the biosynthesis of lignans, flavonolignans, and alkaloids and thus plays a central role in plant secondary metabolism.</text>
</comment>
<comment type="subunit">
    <text evidence="2 4">Homodimer.</text>
</comment>
<dbReference type="GO" id="GO:0009699">
    <property type="term" value="P:phenylpropanoid biosynthetic process"/>
    <property type="evidence" value="ECO:0007669"/>
    <property type="project" value="UniProtKB-ARBA"/>
</dbReference>
<comment type="similarity">
    <text evidence="1 4">Belongs to the plant dirigent protein family.</text>
</comment>
<evidence type="ECO:0000313" key="5">
    <source>
        <dbReference type="EMBL" id="CAI0626276.1"/>
    </source>
</evidence>
<dbReference type="Pfam" id="PF03018">
    <property type="entry name" value="Dirigent"/>
    <property type="match status" value="1"/>
</dbReference>
<keyword evidence="6" id="KW-1185">Reference proteome</keyword>
<sequence length="184" mass="19883">MIAATNVFLFHLTLSVLYIASTFPKPDPPIKITNLVVYVHNYFTGADASSITVAGKQNPTADAAGGFNILQFGTIAVVDDPVTEGPTAESKEIGRAQGSYINSQFDGKGLYLFFSVIFTGGQYAGSTLEIQGSDIFVRKEREFGIVSGTGFFRFVEGFGIMETAFIDVANLRAVLKLNLTVKQF</sequence>
<comment type="caution">
    <text evidence="5">The sequence shown here is derived from an EMBL/GenBank/DDBJ whole genome shotgun (WGS) entry which is preliminary data.</text>
</comment>
<dbReference type="AlphaFoldDB" id="A0AAV0S2E7"/>
<accession>A0AAV0S2E7</accession>
<keyword evidence="4" id="KW-0052">Apoplast</keyword>
<dbReference type="Gene3D" id="2.40.480.10">
    <property type="entry name" value="Allene oxide cyclase-like"/>
    <property type="match status" value="1"/>
</dbReference>
<name>A0AAV0S2E7_9ROSI</name>
<evidence type="ECO:0000256" key="1">
    <source>
        <dbReference type="ARBA" id="ARBA00010746"/>
    </source>
</evidence>
<keyword evidence="4" id="KW-0732">Signal</keyword>
<keyword evidence="3 4" id="KW-0964">Secreted</keyword>
<dbReference type="PANTHER" id="PTHR21495">
    <property type="entry name" value="NUCLEOPORIN-RELATED"/>
    <property type="match status" value="1"/>
</dbReference>
<protein>
    <recommendedName>
        <fullName evidence="4">Dirigent protein</fullName>
    </recommendedName>
</protein>
<dbReference type="Proteomes" id="UP001154282">
    <property type="component" value="Unassembled WGS sequence"/>
</dbReference>